<proteinExistence type="predicted"/>
<dbReference type="SUPFAM" id="SSF56349">
    <property type="entry name" value="DNA breaking-rejoining enzymes"/>
    <property type="match status" value="1"/>
</dbReference>
<dbReference type="GO" id="GO:0003677">
    <property type="term" value="F:DNA binding"/>
    <property type="evidence" value="ECO:0007669"/>
    <property type="project" value="InterPro"/>
</dbReference>
<organism evidence="4 5">
    <name type="scientific">Nitratireductor aquibiodomus RA22</name>
    <dbReference type="NCBI Taxonomy" id="1189611"/>
    <lineage>
        <taxon>Bacteria</taxon>
        <taxon>Pseudomonadati</taxon>
        <taxon>Pseudomonadota</taxon>
        <taxon>Alphaproteobacteria</taxon>
        <taxon>Hyphomicrobiales</taxon>
        <taxon>Phyllobacteriaceae</taxon>
        <taxon>Nitratireductor</taxon>
    </lineage>
</organism>
<dbReference type="InterPro" id="IPR011010">
    <property type="entry name" value="DNA_brk_join_enz"/>
</dbReference>
<dbReference type="AlphaFoldDB" id="I5BS68"/>
<feature type="domain" description="Tyr recombinase" evidence="3">
    <location>
        <begin position="242"/>
        <end position="413"/>
    </location>
</feature>
<evidence type="ECO:0000259" key="3">
    <source>
        <dbReference type="PROSITE" id="PS51898"/>
    </source>
</evidence>
<dbReference type="Gene3D" id="1.10.443.10">
    <property type="entry name" value="Intergrase catalytic core"/>
    <property type="match status" value="1"/>
</dbReference>
<dbReference type="InterPro" id="IPR013762">
    <property type="entry name" value="Integrase-like_cat_sf"/>
</dbReference>
<dbReference type="InterPro" id="IPR050090">
    <property type="entry name" value="Tyrosine_recombinase_XerCD"/>
</dbReference>
<dbReference type="EMBL" id="AJXZ01000054">
    <property type="protein sequence ID" value="EIM72420.1"/>
    <property type="molecule type" value="Genomic_DNA"/>
</dbReference>
<dbReference type="PANTHER" id="PTHR30349:SF64">
    <property type="entry name" value="PROPHAGE INTEGRASE INTD-RELATED"/>
    <property type="match status" value="1"/>
</dbReference>
<dbReference type="CDD" id="cd00796">
    <property type="entry name" value="INT_Rci_Hp1_C"/>
    <property type="match status" value="1"/>
</dbReference>
<gene>
    <name evidence="4" type="ORF">A33O_19941</name>
</gene>
<reference evidence="4 5" key="1">
    <citation type="journal article" date="2012" name="J. Bacteriol.">
        <title>Genome Sequence of Nitratireductor aquibiodomus Strain RA22.</title>
        <authorList>
            <person name="Singh A."/>
            <person name="Jangir P.K."/>
            <person name="Kumari C."/>
            <person name="Sharma R."/>
        </authorList>
    </citation>
    <scope>NUCLEOTIDE SEQUENCE [LARGE SCALE GENOMIC DNA]</scope>
    <source>
        <strain evidence="4 5">RA22</strain>
    </source>
</reference>
<dbReference type="PATRIC" id="fig|1189611.3.peg.4011"/>
<dbReference type="Proteomes" id="UP000004622">
    <property type="component" value="Unassembled WGS sequence"/>
</dbReference>
<dbReference type="GO" id="GO:0006310">
    <property type="term" value="P:DNA recombination"/>
    <property type="evidence" value="ECO:0007669"/>
    <property type="project" value="UniProtKB-KW"/>
</dbReference>
<dbReference type="GO" id="GO:0015074">
    <property type="term" value="P:DNA integration"/>
    <property type="evidence" value="ECO:0007669"/>
    <property type="project" value="UniProtKB-KW"/>
</dbReference>
<comment type="caution">
    <text evidence="4">The sequence shown here is derived from an EMBL/GenBank/DDBJ whole genome shotgun (WGS) entry which is preliminary data.</text>
</comment>
<evidence type="ECO:0000313" key="4">
    <source>
        <dbReference type="EMBL" id="EIM72420.1"/>
    </source>
</evidence>
<sequence length="476" mass="54522">MAKYDLTSQKLRESLPPRKAIYWYELGLGRHVGILRKVGTGTVWKARYRAKNGTYHETSLGIMKTGCNPGLSFEQAVREAELWFASASVAGNAISRHIVRYNDQLIYCPIGLIYTVGHALRDYLEWKRLAAAPTHFYSVLSLINHHLVGRVANVPLADFNGRHFHSLCVDVLETPPKYGNRPIGPRLKISELSPEALRKRKKTLNALISTLRGAFALSWDNGEIDTDRPQRCLRLLPNVDRPRMIFLSREECTKLTAASRPDLRALVLGGLYTGCRVRELVELRVSDVARDGFGIYVSPSKNYRPRFVLLPEEGMAFFLSLCQNKQGHEHVFLNQDGRPWSDRYKHLFRELVTACGLPTETVFHSLRHTYASQLVQAGMQLSIVAKQLGHADIATVDRTYGHLAPQVSEVELQQRFKPICPEYRELAVRMRPVFDDMRHQYRNTTWRSYGVVQHETSWPRSNFSKFRGELLRQLPR</sequence>
<dbReference type="InterPro" id="IPR002104">
    <property type="entry name" value="Integrase_catalytic"/>
</dbReference>
<accession>I5BS68</accession>
<keyword evidence="1" id="KW-0229">DNA integration</keyword>
<dbReference type="RefSeq" id="WP_007010218.1">
    <property type="nucleotide sequence ID" value="NZ_AJXZ01000054.1"/>
</dbReference>
<protein>
    <submittedName>
        <fullName evidence="4">Phage integrase</fullName>
    </submittedName>
</protein>
<dbReference type="Pfam" id="PF00589">
    <property type="entry name" value="Phage_integrase"/>
    <property type="match status" value="1"/>
</dbReference>
<keyword evidence="2" id="KW-0233">DNA recombination</keyword>
<dbReference type="PANTHER" id="PTHR30349">
    <property type="entry name" value="PHAGE INTEGRASE-RELATED"/>
    <property type="match status" value="1"/>
</dbReference>
<dbReference type="PROSITE" id="PS51898">
    <property type="entry name" value="TYR_RECOMBINASE"/>
    <property type="match status" value="1"/>
</dbReference>
<evidence type="ECO:0000256" key="2">
    <source>
        <dbReference type="ARBA" id="ARBA00023172"/>
    </source>
</evidence>
<evidence type="ECO:0000256" key="1">
    <source>
        <dbReference type="ARBA" id="ARBA00022908"/>
    </source>
</evidence>
<evidence type="ECO:0000313" key="5">
    <source>
        <dbReference type="Proteomes" id="UP000004622"/>
    </source>
</evidence>
<name>I5BS68_9HYPH</name>
<dbReference type="OrthoDB" id="9814722at2"/>